<evidence type="ECO:0000313" key="2">
    <source>
        <dbReference type="EMBL" id="CAB4602031.1"/>
    </source>
</evidence>
<gene>
    <name evidence="2" type="ORF">UFOPK1493_04387</name>
</gene>
<protein>
    <submittedName>
        <fullName evidence="2">Unannotated protein</fullName>
    </submittedName>
</protein>
<feature type="region of interest" description="Disordered" evidence="1">
    <location>
        <begin position="50"/>
        <end position="96"/>
    </location>
</feature>
<dbReference type="AlphaFoldDB" id="A0A6J6GL11"/>
<organism evidence="2">
    <name type="scientific">freshwater metagenome</name>
    <dbReference type="NCBI Taxonomy" id="449393"/>
    <lineage>
        <taxon>unclassified sequences</taxon>
        <taxon>metagenomes</taxon>
        <taxon>ecological metagenomes</taxon>
    </lineage>
</organism>
<name>A0A6J6GL11_9ZZZZ</name>
<reference evidence="2" key="1">
    <citation type="submission" date="2020-05" db="EMBL/GenBank/DDBJ databases">
        <authorList>
            <person name="Chiriac C."/>
            <person name="Salcher M."/>
            <person name="Ghai R."/>
            <person name="Kavagutti S V."/>
        </authorList>
    </citation>
    <scope>NUCLEOTIDE SEQUENCE</scope>
</reference>
<dbReference type="EMBL" id="CAEZSR010000340">
    <property type="protein sequence ID" value="CAB4602031.1"/>
    <property type="molecule type" value="Genomic_DNA"/>
</dbReference>
<feature type="compositionally biased region" description="Low complexity" evidence="1">
    <location>
        <begin position="55"/>
        <end position="66"/>
    </location>
</feature>
<sequence>MVRGSPPSGATIGGIERMAGAWNARPMPYRKAITNSGPTEVGPLKAYTASAIEQTSSPPTAASATSLRENRSATLPVTSTSSAAGRNSANPMKPMSASLPVRSNACFNSAVACSATPA</sequence>
<accession>A0A6J6GL11</accession>
<evidence type="ECO:0000256" key="1">
    <source>
        <dbReference type="SAM" id="MobiDB-lite"/>
    </source>
</evidence>
<feature type="compositionally biased region" description="Polar residues" evidence="1">
    <location>
        <begin position="72"/>
        <end position="90"/>
    </location>
</feature>
<proteinExistence type="predicted"/>